<accession>A0A6H1UB82</accession>
<sequence length="188" mass="19140">MKKFVLTAAALLAASSAMADERSAQVQIMETVEEVCSIGLAFGGSDEAGVGVSGLSSSYTSTGELNILDGDAQQLITGAVKCNAANGYKVTLAIAHGKLVNGANSAHAVPYKLKNGTPPGTNNLGQTISAFDAVGVTAAMGTYDVADSSGAASPLAENTFRLIMTEYDFSMVPAGAYSDQLTFSIVTL</sequence>
<dbReference type="Proteomes" id="UP000501602">
    <property type="component" value="Chromosome"/>
</dbReference>
<name>A0A6H1UB82_9GAMM</name>
<keyword evidence="1" id="KW-0732">Signal</keyword>
<evidence type="ECO:0000256" key="1">
    <source>
        <dbReference type="SAM" id="SignalP"/>
    </source>
</evidence>
<evidence type="ECO:0008006" key="4">
    <source>
        <dbReference type="Google" id="ProtNLM"/>
    </source>
</evidence>
<protein>
    <recommendedName>
        <fullName evidence="4">Spore coat protein U (SCPU) domain-containing protein</fullName>
    </recommendedName>
</protein>
<gene>
    <name evidence="2" type="ORF">HER31_00220</name>
</gene>
<dbReference type="AlphaFoldDB" id="A0A6H1UB82"/>
<dbReference type="KEGG" id="fes:HER31_00220"/>
<feature type="chain" id="PRO_5026140946" description="Spore coat protein U (SCPU) domain-containing protein" evidence="1">
    <location>
        <begin position="20"/>
        <end position="188"/>
    </location>
</feature>
<feature type="signal peptide" evidence="1">
    <location>
        <begin position="1"/>
        <end position="19"/>
    </location>
</feature>
<proteinExistence type="predicted"/>
<dbReference type="EMBL" id="CP051180">
    <property type="protein sequence ID" value="QIZ75466.1"/>
    <property type="molecule type" value="Genomic_DNA"/>
</dbReference>
<evidence type="ECO:0000313" key="3">
    <source>
        <dbReference type="Proteomes" id="UP000501602"/>
    </source>
</evidence>
<dbReference type="RefSeq" id="WP_168658728.1">
    <property type="nucleotide sequence ID" value="NZ_CP051180.1"/>
</dbReference>
<keyword evidence="3" id="KW-1185">Reference proteome</keyword>
<reference evidence="2 3" key="1">
    <citation type="submission" date="2020-04" db="EMBL/GenBank/DDBJ databases">
        <title>Ferrimonas sp. S7 isolated from sea water.</title>
        <authorList>
            <person name="Bae S.S."/>
            <person name="Baek K."/>
        </authorList>
    </citation>
    <scope>NUCLEOTIDE SEQUENCE [LARGE SCALE GENOMIC DNA]</scope>
    <source>
        <strain evidence="2 3">S7</strain>
    </source>
</reference>
<evidence type="ECO:0000313" key="2">
    <source>
        <dbReference type="EMBL" id="QIZ75466.1"/>
    </source>
</evidence>
<organism evidence="2 3">
    <name type="scientific">Ferrimonas lipolytica</name>
    <dbReference type="NCBI Taxonomy" id="2724191"/>
    <lineage>
        <taxon>Bacteria</taxon>
        <taxon>Pseudomonadati</taxon>
        <taxon>Pseudomonadota</taxon>
        <taxon>Gammaproteobacteria</taxon>
        <taxon>Alteromonadales</taxon>
        <taxon>Ferrimonadaceae</taxon>
        <taxon>Ferrimonas</taxon>
    </lineage>
</organism>